<dbReference type="EMBL" id="JACGCM010001619">
    <property type="protein sequence ID" value="KAF6152670.1"/>
    <property type="molecule type" value="Genomic_DNA"/>
</dbReference>
<evidence type="ECO:0000313" key="1">
    <source>
        <dbReference type="EMBL" id="KAF6152670.1"/>
    </source>
</evidence>
<sequence length="66" mass="7559">PLSPLISLILGLISDFRCDKVQEETQRFEGLGLVVSLYLNWVYEILICRKDSYQLQSSVGRAIEIE</sequence>
<dbReference type="AlphaFoldDB" id="A0A7J7MD10"/>
<gene>
    <name evidence="1" type="ORF">GIB67_008107</name>
</gene>
<proteinExistence type="predicted"/>
<accession>A0A7J7MD10</accession>
<organism evidence="1 2">
    <name type="scientific">Kingdonia uniflora</name>
    <dbReference type="NCBI Taxonomy" id="39325"/>
    <lineage>
        <taxon>Eukaryota</taxon>
        <taxon>Viridiplantae</taxon>
        <taxon>Streptophyta</taxon>
        <taxon>Embryophyta</taxon>
        <taxon>Tracheophyta</taxon>
        <taxon>Spermatophyta</taxon>
        <taxon>Magnoliopsida</taxon>
        <taxon>Ranunculales</taxon>
        <taxon>Circaeasteraceae</taxon>
        <taxon>Kingdonia</taxon>
    </lineage>
</organism>
<feature type="non-terminal residue" evidence="1">
    <location>
        <position position="66"/>
    </location>
</feature>
<evidence type="ECO:0000313" key="2">
    <source>
        <dbReference type="Proteomes" id="UP000541444"/>
    </source>
</evidence>
<comment type="caution">
    <text evidence="1">The sequence shown here is derived from an EMBL/GenBank/DDBJ whole genome shotgun (WGS) entry which is preliminary data.</text>
</comment>
<reference evidence="1 2" key="1">
    <citation type="journal article" date="2020" name="IScience">
        <title>Genome Sequencing of the Endangered Kingdonia uniflora (Circaeasteraceae, Ranunculales) Reveals Potential Mechanisms of Evolutionary Specialization.</title>
        <authorList>
            <person name="Sun Y."/>
            <person name="Deng T."/>
            <person name="Zhang A."/>
            <person name="Moore M.J."/>
            <person name="Landis J.B."/>
            <person name="Lin N."/>
            <person name="Zhang H."/>
            <person name="Zhang X."/>
            <person name="Huang J."/>
            <person name="Zhang X."/>
            <person name="Sun H."/>
            <person name="Wang H."/>
        </authorList>
    </citation>
    <scope>NUCLEOTIDE SEQUENCE [LARGE SCALE GENOMIC DNA]</scope>
    <source>
        <strain evidence="1">TB1705</strain>
        <tissue evidence="1">Leaf</tissue>
    </source>
</reference>
<dbReference type="Proteomes" id="UP000541444">
    <property type="component" value="Unassembled WGS sequence"/>
</dbReference>
<protein>
    <submittedName>
        <fullName evidence="1">Uncharacterized protein</fullName>
    </submittedName>
</protein>
<keyword evidence="2" id="KW-1185">Reference proteome</keyword>
<name>A0A7J7MD10_9MAGN</name>